<reference evidence="2 3" key="1">
    <citation type="submission" date="2019-01" db="EMBL/GenBank/DDBJ databases">
        <title>Egibacter rhizosphaerae EGI 80759T.</title>
        <authorList>
            <person name="Chen D.-D."/>
            <person name="Tian Y."/>
            <person name="Jiao J.-Y."/>
            <person name="Zhang X.-T."/>
            <person name="Zhang Y.-G."/>
            <person name="Zhang Y."/>
            <person name="Xiao M."/>
            <person name="Shu W.-S."/>
            <person name="Li W.-J."/>
        </authorList>
    </citation>
    <scope>NUCLEOTIDE SEQUENCE [LARGE SCALE GENOMIC DNA]</scope>
    <source>
        <strain evidence="2 3">EGI 80759</strain>
    </source>
</reference>
<name>A0A411YAK6_9ACTN</name>
<feature type="compositionally biased region" description="Low complexity" evidence="1">
    <location>
        <begin position="7"/>
        <end position="16"/>
    </location>
</feature>
<dbReference type="RefSeq" id="WP_131153248.1">
    <property type="nucleotide sequence ID" value="NZ_CP036402.1"/>
</dbReference>
<feature type="compositionally biased region" description="Basic and acidic residues" evidence="1">
    <location>
        <begin position="17"/>
        <end position="29"/>
    </location>
</feature>
<sequence length="535" mass="57359">MPEPDEAPASASAGARPARDEQHEHHEQPGAEQGVAIPRTDGRRSTRGAGRAVFAAAASAVDAELAESIRAERDWRRRYHRHARRLVARETLRADDLVAVARAGLAEAHERFEFLPPEQPDGPDGSVPLAEAASLPPRRPLHDVEVHGQSVGTSEAVVPYRGGRLRGDSLFAQLGHWVDEGTVEPSLAEAVRTVVRQPDWRDLSDVTIVALGAGAELSPVWWLSQWGATVLPIDLPGAGRWEGLLATLHEGRGRGVVPTRGPSEGGAGDHALADRAGADLTTDLPELCAWVRDRPGPLVVLNTVYADGPDHIRAALAADALTAHLTGIREDVAVAHFVTPTDAFAAPEEAVAHARRRFRARGARGRAQNLARGVSRGRTFAPNYPETMTSSEGWAFGIADTIIPQQGASYLLAKRVQRWRALTAAEDGRVVSANVAAPTATRSVTKNRALATAYRGAPAFGIEIFEPATTTALQSLLLVHDLRHEAAAGQPERVLAHPAELFTEAANHAGLWRNPFDPRSVLGFALLRGLVSRGR</sequence>
<gene>
    <name evidence="2" type="ORF">ER308_00795</name>
</gene>
<proteinExistence type="predicted"/>
<protein>
    <submittedName>
        <fullName evidence="2">Uncharacterized protein</fullName>
    </submittedName>
</protein>
<dbReference type="Proteomes" id="UP000291469">
    <property type="component" value="Chromosome"/>
</dbReference>
<organism evidence="2 3">
    <name type="scientific">Egibacter rhizosphaerae</name>
    <dbReference type="NCBI Taxonomy" id="1670831"/>
    <lineage>
        <taxon>Bacteria</taxon>
        <taxon>Bacillati</taxon>
        <taxon>Actinomycetota</taxon>
        <taxon>Nitriliruptoria</taxon>
        <taxon>Egibacterales</taxon>
        <taxon>Egibacteraceae</taxon>
        <taxon>Egibacter</taxon>
    </lineage>
</organism>
<dbReference type="AlphaFoldDB" id="A0A411YAK6"/>
<dbReference type="KEGG" id="erz:ER308_00795"/>
<dbReference type="EMBL" id="CP036402">
    <property type="protein sequence ID" value="QBI18250.1"/>
    <property type="molecule type" value="Genomic_DNA"/>
</dbReference>
<keyword evidence="3" id="KW-1185">Reference proteome</keyword>
<evidence type="ECO:0000313" key="3">
    <source>
        <dbReference type="Proteomes" id="UP000291469"/>
    </source>
</evidence>
<evidence type="ECO:0000256" key="1">
    <source>
        <dbReference type="SAM" id="MobiDB-lite"/>
    </source>
</evidence>
<dbReference type="OrthoDB" id="1917183at2"/>
<accession>A0A411YAK6</accession>
<feature type="region of interest" description="Disordered" evidence="1">
    <location>
        <begin position="1"/>
        <end position="48"/>
    </location>
</feature>
<evidence type="ECO:0000313" key="2">
    <source>
        <dbReference type="EMBL" id="QBI18250.1"/>
    </source>
</evidence>